<dbReference type="GO" id="GO:0016020">
    <property type="term" value="C:membrane"/>
    <property type="evidence" value="ECO:0007669"/>
    <property type="project" value="UniProtKB-SubCell"/>
</dbReference>
<dbReference type="InterPro" id="IPR028082">
    <property type="entry name" value="Peripla_BP_I"/>
</dbReference>
<feature type="compositionally biased region" description="Polar residues" evidence="5">
    <location>
        <begin position="320"/>
        <end position="335"/>
    </location>
</feature>
<evidence type="ECO:0000256" key="1">
    <source>
        <dbReference type="ARBA" id="ARBA00004370"/>
    </source>
</evidence>
<evidence type="ECO:0000256" key="4">
    <source>
        <dbReference type="ARBA" id="ARBA00023136"/>
    </source>
</evidence>
<feature type="region of interest" description="Disordered" evidence="5">
    <location>
        <begin position="301"/>
        <end position="366"/>
    </location>
</feature>
<reference evidence="7" key="1">
    <citation type="submission" date="2014-05" db="EMBL/GenBank/DDBJ databases">
        <title>The transcriptome of the halophilic microalga Tetraselmis sp. GSL018 isolated from the Great Salt Lake, Utah.</title>
        <authorList>
            <person name="Jinkerson R.E."/>
            <person name="D'Adamo S."/>
            <person name="Posewitz M.C."/>
        </authorList>
    </citation>
    <scope>NUCLEOTIDE SEQUENCE</scope>
    <source>
        <strain evidence="7">GSL018</strain>
    </source>
</reference>
<dbReference type="SUPFAM" id="SSF53822">
    <property type="entry name" value="Periplasmic binding protein-like I"/>
    <property type="match status" value="1"/>
</dbReference>
<keyword evidence="3" id="KW-1133">Transmembrane helix</keyword>
<keyword evidence="2" id="KW-0812">Transmembrane</keyword>
<comment type="subcellular location">
    <subcellularLocation>
        <location evidence="1">Membrane</location>
    </subcellularLocation>
</comment>
<protein>
    <recommendedName>
        <fullName evidence="6">Receptor ligand binding region domain-containing protein</fullName>
    </recommendedName>
</protein>
<dbReference type="InterPro" id="IPR001828">
    <property type="entry name" value="ANF_lig-bd_rcpt"/>
</dbReference>
<feature type="domain" description="Receptor ligand binding region" evidence="6">
    <location>
        <begin position="98"/>
        <end position="282"/>
    </location>
</feature>
<keyword evidence="4" id="KW-0472">Membrane</keyword>
<accession>A0A061QX87</accession>
<evidence type="ECO:0000259" key="6">
    <source>
        <dbReference type="Pfam" id="PF01094"/>
    </source>
</evidence>
<feature type="non-terminal residue" evidence="7">
    <location>
        <position position="1"/>
    </location>
</feature>
<evidence type="ECO:0000313" key="7">
    <source>
        <dbReference type="EMBL" id="JAC64323.1"/>
    </source>
</evidence>
<dbReference type="AlphaFoldDB" id="A0A061QX87"/>
<dbReference type="Pfam" id="PF01094">
    <property type="entry name" value="ANF_receptor"/>
    <property type="match status" value="1"/>
</dbReference>
<dbReference type="CDD" id="cd06268">
    <property type="entry name" value="PBP1_ABC_transporter_LIVBP-like"/>
    <property type="match status" value="1"/>
</dbReference>
<dbReference type="EMBL" id="GBEZ01022520">
    <property type="protein sequence ID" value="JAC64323.1"/>
    <property type="molecule type" value="Transcribed_RNA"/>
</dbReference>
<gene>
    <name evidence="7" type="ORF">TSPGSL018_18556</name>
</gene>
<evidence type="ECO:0000256" key="3">
    <source>
        <dbReference type="ARBA" id="ARBA00022989"/>
    </source>
</evidence>
<evidence type="ECO:0000256" key="2">
    <source>
        <dbReference type="ARBA" id="ARBA00022692"/>
    </source>
</evidence>
<dbReference type="Gene3D" id="3.40.50.2300">
    <property type="match status" value="1"/>
</dbReference>
<evidence type="ECO:0000256" key="5">
    <source>
        <dbReference type="SAM" id="MobiDB-lite"/>
    </source>
</evidence>
<sequence length="366" mass="40282">NLVSLQMVKRKTVLLIWTCWALTNLFCECLEIRLCYSEPFFVSNQYQINMMKEYAAACQATEDVNNRDSKFLQPESERLLFAEAKRELKVELLLVDMTSGDLESAVKSAQACSGLGANLLLGWSPYYSSLAGSVIASSLGLALLSHGARSETLGDGFGAGNFLRTSFTYDSEISWLVELLAFFDWKQVSLFYDRASERAGYLQALSEKMRAKGIYLEVIRVLDKLAGQQNSTGPSNPAVEHLKQNPSKAVVLSFETTPPVSFLDAAKAAGVDIARFVWFFSGTQGLEVALQDALGDSAGAQPELMQGLNPTLRRMRPQGRFSTRPASSGEGSTTPRWRGSLQGRSRCAPSTSMTLSGRPRLPSRRR</sequence>
<proteinExistence type="predicted"/>
<organism evidence="7">
    <name type="scientific">Tetraselmis sp. GSL018</name>
    <dbReference type="NCBI Taxonomy" id="582737"/>
    <lineage>
        <taxon>Eukaryota</taxon>
        <taxon>Viridiplantae</taxon>
        <taxon>Chlorophyta</taxon>
        <taxon>core chlorophytes</taxon>
        <taxon>Chlorodendrophyceae</taxon>
        <taxon>Chlorodendrales</taxon>
        <taxon>Chlorodendraceae</taxon>
        <taxon>Tetraselmis</taxon>
    </lineage>
</organism>
<name>A0A061QX87_9CHLO</name>